<dbReference type="InterPro" id="IPR032816">
    <property type="entry name" value="VTT_dom"/>
</dbReference>
<accession>M8DL82</accession>
<feature type="transmembrane region" description="Helical" evidence="2">
    <location>
        <begin position="134"/>
        <end position="155"/>
    </location>
</feature>
<protein>
    <recommendedName>
        <fullName evidence="3">VTT domain-containing protein</fullName>
    </recommendedName>
</protein>
<dbReference type="GO" id="GO:0005886">
    <property type="term" value="C:plasma membrane"/>
    <property type="evidence" value="ECO:0007669"/>
    <property type="project" value="TreeGrafter"/>
</dbReference>
<feature type="transmembrane region" description="Helical" evidence="2">
    <location>
        <begin position="51"/>
        <end position="84"/>
    </location>
</feature>
<organism evidence="4 5">
    <name type="scientific">Anoxybacillus flavithermus AK1</name>
    <dbReference type="NCBI Taxonomy" id="1297581"/>
    <lineage>
        <taxon>Bacteria</taxon>
        <taxon>Bacillati</taxon>
        <taxon>Bacillota</taxon>
        <taxon>Bacilli</taxon>
        <taxon>Bacillales</taxon>
        <taxon>Anoxybacillaceae</taxon>
        <taxon>Anoxybacillus</taxon>
    </lineage>
</organism>
<comment type="caution">
    <text evidence="4">The sequence shown here is derived from an EMBL/GenBank/DDBJ whole genome shotgun (WGS) entry which is preliminary data.</text>
</comment>
<name>M8DL82_9BACL</name>
<evidence type="ECO:0000256" key="1">
    <source>
        <dbReference type="ARBA" id="ARBA00010792"/>
    </source>
</evidence>
<evidence type="ECO:0000256" key="2">
    <source>
        <dbReference type="SAM" id="Phobius"/>
    </source>
</evidence>
<evidence type="ECO:0000259" key="3">
    <source>
        <dbReference type="Pfam" id="PF09335"/>
    </source>
</evidence>
<dbReference type="Proteomes" id="UP000012085">
    <property type="component" value="Unassembled WGS sequence"/>
</dbReference>
<keyword evidence="2" id="KW-0812">Transmembrane</keyword>
<feature type="transmembrane region" description="Helical" evidence="2">
    <location>
        <begin position="167"/>
        <end position="187"/>
    </location>
</feature>
<feature type="transmembrane region" description="Helical" evidence="2">
    <location>
        <begin position="12"/>
        <end position="31"/>
    </location>
</feature>
<dbReference type="AlphaFoldDB" id="M8DL82"/>
<dbReference type="PANTHER" id="PTHR42709:SF9">
    <property type="entry name" value="ALKALINE PHOSPHATASE LIKE PROTEIN"/>
    <property type="match status" value="1"/>
</dbReference>
<dbReference type="Pfam" id="PF09335">
    <property type="entry name" value="VTT_dom"/>
    <property type="match status" value="1"/>
</dbReference>
<gene>
    <name evidence="4" type="ORF">H919_11674</name>
</gene>
<evidence type="ECO:0000313" key="5">
    <source>
        <dbReference type="Proteomes" id="UP000012085"/>
    </source>
</evidence>
<sequence length="199" mass="22966">MEANSILTYIQSHGYIVLFLSLFFGIVGIPAPEESLLFLVGIFISHDQLHLFKSLFFAVFGATVGMVIAYVAGYTFGSPLLFKYGHYIGFHRRRYRYMYRHFRKRALWVITFGYFIPGVRQLSPYMAGVVRFPFLPFLCLSFAGATFWISLFVCVGKLLGERIHIPLHVLPWLTLLFFSLFFIILYMKKKKAKLKGSSS</sequence>
<dbReference type="PANTHER" id="PTHR42709">
    <property type="entry name" value="ALKALINE PHOSPHATASE LIKE PROTEIN"/>
    <property type="match status" value="1"/>
</dbReference>
<proteinExistence type="inferred from homology"/>
<reference evidence="4 5" key="1">
    <citation type="submission" date="2013-03" db="EMBL/GenBank/DDBJ databases">
        <title>Assembly of a new bacterial strain Anoxybacillus flavithermus AK1.</title>
        <authorList>
            <person name="Rajan I."/>
            <person name="PoliReddy D."/>
            <person name="Sugumar T."/>
            <person name="Rathinam K."/>
            <person name="Alqarawi S."/>
            <person name="Khalil A.B."/>
            <person name="Sivakumar N."/>
        </authorList>
    </citation>
    <scope>NUCLEOTIDE SEQUENCE [LARGE SCALE GENOMIC DNA]</scope>
    <source>
        <strain evidence="4 5">AK1</strain>
    </source>
</reference>
<dbReference type="RefSeq" id="WP_003398499.1">
    <property type="nucleotide sequence ID" value="NZ_APCD01000023.1"/>
</dbReference>
<evidence type="ECO:0000313" key="4">
    <source>
        <dbReference type="EMBL" id="EMT45140.1"/>
    </source>
</evidence>
<feature type="domain" description="VTT" evidence="3">
    <location>
        <begin position="32"/>
        <end position="157"/>
    </location>
</feature>
<dbReference type="InterPro" id="IPR051311">
    <property type="entry name" value="DedA_domain"/>
</dbReference>
<reference evidence="4 5" key="2">
    <citation type="journal article" date="2015" name="Genome Announc.">
        <title>Genome Sequence of Anoxybacillus flavithermus Strain AK1, a Thermophile Isolated from a Hot Spring in Saudi Arabia.</title>
        <authorList>
            <person name="Khalil A."/>
            <person name="Sivakumar N."/>
            <person name="Qarawi S."/>
        </authorList>
    </citation>
    <scope>NUCLEOTIDE SEQUENCE [LARGE SCALE GENOMIC DNA]</scope>
    <source>
        <strain evidence="4 5">AK1</strain>
    </source>
</reference>
<comment type="similarity">
    <text evidence="1">Belongs to the DedA family.</text>
</comment>
<feature type="transmembrane region" description="Helical" evidence="2">
    <location>
        <begin position="105"/>
        <end position="122"/>
    </location>
</feature>
<keyword evidence="2" id="KW-0472">Membrane</keyword>
<dbReference type="PATRIC" id="fig|1297581.3.peg.2365"/>
<keyword evidence="2" id="KW-1133">Transmembrane helix</keyword>
<dbReference type="EMBL" id="APCD01000023">
    <property type="protein sequence ID" value="EMT45140.1"/>
    <property type="molecule type" value="Genomic_DNA"/>
</dbReference>